<accession>A0ACB6ZPF2</accession>
<reference evidence="1" key="2">
    <citation type="journal article" date="2020" name="Nat. Commun.">
        <title>Large-scale genome sequencing of mycorrhizal fungi provides insights into the early evolution of symbiotic traits.</title>
        <authorList>
            <person name="Miyauchi S."/>
            <person name="Kiss E."/>
            <person name="Kuo A."/>
            <person name="Drula E."/>
            <person name="Kohler A."/>
            <person name="Sanchez-Garcia M."/>
            <person name="Morin E."/>
            <person name="Andreopoulos B."/>
            <person name="Barry K.W."/>
            <person name="Bonito G."/>
            <person name="Buee M."/>
            <person name="Carver A."/>
            <person name="Chen C."/>
            <person name="Cichocki N."/>
            <person name="Clum A."/>
            <person name="Culley D."/>
            <person name="Crous P.W."/>
            <person name="Fauchery L."/>
            <person name="Girlanda M."/>
            <person name="Hayes R.D."/>
            <person name="Keri Z."/>
            <person name="LaButti K."/>
            <person name="Lipzen A."/>
            <person name="Lombard V."/>
            <person name="Magnuson J."/>
            <person name="Maillard F."/>
            <person name="Murat C."/>
            <person name="Nolan M."/>
            <person name="Ohm R.A."/>
            <person name="Pangilinan J."/>
            <person name="Pereira M.F."/>
            <person name="Perotto S."/>
            <person name="Peter M."/>
            <person name="Pfister S."/>
            <person name="Riley R."/>
            <person name="Sitrit Y."/>
            <person name="Stielow J.B."/>
            <person name="Szollosi G."/>
            <person name="Zifcakova L."/>
            <person name="Stursova M."/>
            <person name="Spatafora J.W."/>
            <person name="Tedersoo L."/>
            <person name="Vaario L.M."/>
            <person name="Yamada A."/>
            <person name="Yan M."/>
            <person name="Wang P."/>
            <person name="Xu J."/>
            <person name="Bruns T."/>
            <person name="Baldrian P."/>
            <person name="Vilgalys R."/>
            <person name="Dunand C."/>
            <person name="Henrissat B."/>
            <person name="Grigoriev I.V."/>
            <person name="Hibbett D."/>
            <person name="Nagy L.G."/>
            <person name="Martin F.M."/>
        </authorList>
    </citation>
    <scope>NUCLEOTIDE SEQUENCE</scope>
    <source>
        <strain evidence="1">P2</strain>
    </source>
</reference>
<protein>
    <submittedName>
        <fullName evidence="1">Uncharacterized protein</fullName>
    </submittedName>
</protein>
<evidence type="ECO:0000313" key="1">
    <source>
        <dbReference type="EMBL" id="KAF9651640.1"/>
    </source>
</evidence>
<name>A0ACB6ZPF2_THEGA</name>
<comment type="caution">
    <text evidence="1">The sequence shown here is derived from an EMBL/GenBank/DDBJ whole genome shotgun (WGS) entry which is preliminary data.</text>
</comment>
<sequence>MSVEVCQDVFDSRKRITTGSGFEDRRERALLTSLNLSSSTLAIIRKFVQPLTVLDIRGVGNDMDRDKQTDQAYIHSYRSSTSPTSYLISPVRLFSPSIVRVANFGEPTGMTSPVFTHPTFSREPTSHAPPAAFKLSWLEAMWHVSRLYPCRAKSPSDMGIKLSRLQSSLRYTQHSMAKYSFLQSLQEQWGRSVPLVTQDLTEIKEATKFDNVDPFLVDLASCASVNTFCDKLEKEIPRLDILVENAALAQAEFIPTPDGWEHQLQVNHLVAAQLAILLLPLLLRTASKDIAPRLVFVSSSARHWSPPLKLPTSNQGILDWLNDRSRSEGLLHLWIAAQRSDLPRYSLLVFDMFISRSTERGSRQLIFAALGNQDKPDEMKGAYITSSKVVEPSDYVISDEGAKVQKHLWHETLTVLSKISPNVQYTLSSSNLL</sequence>
<evidence type="ECO:0000313" key="2">
    <source>
        <dbReference type="Proteomes" id="UP000886501"/>
    </source>
</evidence>
<gene>
    <name evidence="1" type="ORF">BDM02DRAFT_3267016</name>
</gene>
<keyword evidence="2" id="KW-1185">Reference proteome</keyword>
<organism evidence="1 2">
    <name type="scientific">Thelephora ganbajun</name>
    <name type="common">Ganba fungus</name>
    <dbReference type="NCBI Taxonomy" id="370292"/>
    <lineage>
        <taxon>Eukaryota</taxon>
        <taxon>Fungi</taxon>
        <taxon>Dikarya</taxon>
        <taxon>Basidiomycota</taxon>
        <taxon>Agaricomycotina</taxon>
        <taxon>Agaricomycetes</taxon>
        <taxon>Thelephorales</taxon>
        <taxon>Thelephoraceae</taxon>
        <taxon>Thelephora</taxon>
    </lineage>
</organism>
<dbReference type="Proteomes" id="UP000886501">
    <property type="component" value="Unassembled WGS sequence"/>
</dbReference>
<proteinExistence type="predicted"/>
<dbReference type="EMBL" id="MU117974">
    <property type="protein sequence ID" value="KAF9651640.1"/>
    <property type="molecule type" value="Genomic_DNA"/>
</dbReference>
<reference evidence="1" key="1">
    <citation type="submission" date="2019-10" db="EMBL/GenBank/DDBJ databases">
        <authorList>
            <consortium name="DOE Joint Genome Institute"/>
            <person name="Kuo A."/>
            <person name="Miyauchi S."/>
            <person name="Kiss E."/>
            <person name="Drula E."/>
            <person name="Kohler A."/>
            <person name="Sanchez-Garcia M."/>
            <person name="Andreopoulos B."/>
            <person name="Barry K.W."/>
            <person name="Bonito G."/>
            <person name="Buee M."/>
            <person name="Carver A."/>
            <person name="Chen C."/>
            <person name="Cichocki N."/>
            <person name="Clum A."/>
            <person name="Culley D."/>
            <person name="Crous P.W."/>
            <person name="Fauchery L."/>
            <person name="Girlanda M."/>
            <person name="Hayes R."/>
            <person name="Keri Z."/>
            <person name="Labutti K."/>
            <person name="Lipzen A."/>
            <person name="Lombard V."/>
            <person name="Magnuson J."/>
            <person name="Maillard F."/>
            <person name="Morin E."/>
            <person name="Murat C."/>
            <person name="Nolan M."/>
            <person name="Ohm R."/>
            <person name="Pangilinan J."/>
            <person name="Pereira M."/>
            <person name="Perotto S."/>
            <person name="Peter M."/>
            <person name="Riley R."/>
            <person name="Sitrit Y."/>
            <person name="Stielow B."/>
            <person name="Szollosi G."/>
            <person name="Zifcakova L."/>
            <person name="Stursova M."/>
            <person name="Spatafora J.W."/>
            <person name="Tedersoo L."/>
            <person name="Vaario L.-M."/>
            <person name="Yamada A."/>
            <person name="Yan M."/>
            <person name="Wang P."/>
            <person name="Xu J."/>
            <person name="Bruns T."/>
            <person name="Baldrian P."/>
            <person name="Vilgalys R."/>
            <person name="Henrissat B."/>
            <person name="Grigoriev I.V."/>
            <person name="Hibbett D."/>
            <person name="Nagy L.G."/>
            <person name="Martin F.M."/>
        </authorList>
    </citation>
    <scope>NUCLEOTIDE SEQUENCE</scope>
    <source>
        <strain evidence="1">P2</strain>
    </source>
</reference>